<dbReference type="InterPro" id="IPR045844">
    <property type="entry name" value="RRM_Ist3-like"/>
</dbReference>
<dbReference type="SUPFAM" id="SSF54928">
    <property type="entry name" value="RNA-binding domain, RBD"/>
    <property type="match status" value="1"/>
</dbReference>
<dbReference type="CDD" id="cd12411">
    <property type="entry name" value="RRM_ist3_like"/>
    <property type="match status" value="1"/>
</dbReference>
<evidence type="ECO:0000259" key="4">
    <source>
        <dbReference type="PROSITE" id="PS50102"/>
    </source>
</evidence>
<reference evidence="6" key="1">
    <citation type="submission" date="2016-03" db="EMBL/GenBank/DDBJ databases">
        <authorList>
            <person name="Devillers Hugo."/>
        </authorList>
    </citation>
    <scope>NUCLEOTIDE SEQUENCE [LARGE SCALE GENOMIC DNA]</scope>
</reference>
<dbReference type="AlphaFoldDB" id="A0A1G4JUY1"/>
<dbReference type="GO" id="GO:0071011">
    <property type="term" value="C:precatalytic spliceosome"/>
    <property type="evidence" value="ECO:0007669"/>
    <property type="project" value="TreeGrafter"/>
</dbReference>
<dbReference type="GO" id="GO:0003723">
    <property type="term" value="F:RNA binding"/>
    <property type="evidence" value="ECO:0007669"/>
    <property type="project" value="UniProtKB-UniRule"/>
</dbReference>
<dbReference type="InterPro" id="IPR035979">
    <property type="entry name" value="RBD_domain_sf"/>
</dbReference>
<evidence type="ECO:0000256" key="2">
    <source>
        <dbReference type="PROSITE-ProRule" id="PRU00176"/>
    </source>
</evidence>
<accession>A0A1G4JUY1</accession>
<dbReference type="InterPro" id="IPR012677">
    <property type="entry name" value="Nucleotide-bd_a/b_plait_sf"/>
</dbReference>
<organism evidence="5 6">
    <name type="scientific">Lachancea meyersii CBS 8951</name>
    <dbReference type="NCBI Taxonomy" id="1266667"/>
    <lineage>
        <taxon>Eukaryota</taxon>
        <taxon>Fungi</taxon>
        <taxon>Dikarya</taxon>
        <taxon>Ascomycota</taxon>
        <taxon>Saccharomycotina</taxon>
        <taxon>Saccharomycetes</taxon>
        <taxon>Saccharomycetales</taxon>
        <taxon>Saccharomycetaceae</taxon>
        <taxon>Lachancea</taxon>
    </lineage>
</organism>
<feature type="domain" description="RRM" evidence="4">
    <location>
        <begin position="34"/>
        <end position="112"/>
    </location>
</feature>
<dbReference type="GO" id="GO:0071013">
    <property type="term" value="C:catalytic step 2 spliceosome"/>
    <property type="evidence" value="ECO:0007669"/>
    <property type="project" value="TreeGrafter"/>
</dbReference>
<dbReference type="Gene3D" id="3.30.70.330">
    <property type="match status" value="1"/>
</dbReference>
<dbReference type="GO" id="GO:0005686">
    <property type="term" value="C:U2 snRNP"/>
    <property type="evidence" value="ECO:0007669"/>
    <property type="project" value="TreeGrafter"/>
</dbReference>
<keyword evidence="6" id="KW-1185">Reference proteome</keyword>
<dbReference type="SMART" id="SM00360">
    <property type="entry name" value="RRM"/>
    <property type="match status" value="1"/>
</dbReference>
<dbReference type="EMBL" id="LT598477">
    <property type="protein sequence ID" value="SCU94684.1"/>
    <property type="molecule type" value="Genomic_DNA"/>
</dbReference>
<proteinExistence type="predicted"/>
<dbReference type="PANTHER" id="PTHR45880:SF1">
    <property type="entry name" value="RNA-BINDING MOTIF PROTEIN, X-LINKED 2"/>
    <property type="match status" value="1"/>
</dbReference>
<sequence length="174" mass="19491">MNQIKSIQGLSLKELECGILSFSASWHHEYRDQAYIFVGGLNKELTEGDVLTIFSQYGVPVNIKLARDSETGESKGFGYLKYEDQRSTVLAVDNLNGITIGGRMLRVDHTFYTPRNWDQVYTDAVNAELRKDMVDEGQKVSSNQKSTPALKAEPETNLDSSADDELKDPMASYI</sequence>
<evidence type="ECO:0000313" key="6">
    <source>
        <dbReference type="Proteomes" id="UP000191144"/>
    </source>
</evidence>
<name>A0A1G4JUY1_9SACH</name>
<dbReference type="Pfam" id="PF00076">
    <property type="entry name" value="RRM_1"/>
    <property type="match status" value="1"/>
</dbReference>
<dbReference type="InterPro" id="IPR000504">
    <property type="entry name" value="RRM_dom"/>
</dbReference>
<protein>
    <submittedName>
        <fullName evidence="5">LAME_0F08636g1_1</fullName>
    </submittedName>
</protein>
<gene>
    <name evidence="5" type="ORF">LAME_0F08636G</name>
</gene>
<dbReference type="InterPro" id="IPR051847">
    <property type="entry name" value="RNA_proc/Spliceosome_comp"/>
</dbReference>
<dbReference type="OrthoDB" id="2573941at2759"/>
<evidence type="ECO:0000256" key="3">
    <source>
        <dbReference type="SAM" id="MobiDB-lite"/>
    </source>
</evidence>
<feature type="region of interest" description="Disordered" evidence="3">
    <location>
        <begin position="135"/>
        <end position="174"/>
    </location>
</feature>
<dbReference type="PANTHER" id="PTHR45880">
    <property type="entry name" value="RNA-BINDING MOTIF PROTEIN, X-LINKED 2"/>
    <property type="match status" value="1"/>
</dbReference>
<evidence type="ECO:0000313" key="5">
    <source>
        <dbReference type="EMBL" id="SCU94684.1"/>
    </source>
</evidence>
<evidence type="ECO:0000256" key="1">
    <source>
        <dbReference type="ARBA" id="ARBA00022884"/>
    </source>
</evidence>
<keyword evidence="1 2" id="KW-0694">RNA-binding</keyword>
<dbReference type="PROSITE" id="PS50102">
    <property type="entry name" value="RRM"/>
    <property type="match status" value="1"/>
</dbReference>
<dbReference type="Proteomes" id="UP000191144">
    <property type="component" value="Chromosome F"/>
</dbReference>
<dbReference type="GO" id="GO:0000398">
    <property type="term" value="P:mRNA splicing, via spliceosome"/>
    <property type="evidence" value="ECO:0007669"/>
    <property type="project" value="InterPro"/>
</dbReference>